<dbReference type="GeneID" id="30149588"/>
<evidence type="ECO:0000256" key="2">
    <source>
        <dbReference type="ARBA" id="ARBA00006983"/>
    </source>
</evidence>
<feature type="region of interest" description="Disordered" evidence="8">
    <location>
        <begin position="1"/>
        <end position="25"/>
    </location>
</feature>
<accession>A0A1E3QRC5</accession>
<dbReference type="NCBIfam" id="TIGR00913">
    <property type="entry name" value="2A0310"/>
    <property type="match status" value="1"/>
</dbReference>
<dbReference type="OrthoDB" id="3900342at2759"/>
<dbReference type="Proteomes" id="UP000094336">
    <property type="component" value="Unassembled WGS sequence"/>
</dbReference>
<dbReference type="InterPro" id="IPR004762">
    <property type="entry name" value="Amino_acid_permease_fungi"/>
</dbReference>
<feature type="transmembrane region" description="Helical" evidence="9">
    <location>
        <begin position="170"/>
        <end position="194"/>
    </location>
</feature>
<dbReference type="FunFam" id="1.20.1740.10:FF:000006">
    <property type="entry name" value="General amino acid permease"/>
    <property type="match status" value="1"/>
</dbReference>
<name>A0A1E3QRC5_9ASCO</name>
<evidence type="ECO:0000256" key="9">
    <source>
        <dbReference type="SAM" id="Phobius"/>
    </source>
</evidence>
<dbReference type="InterPro" id="IPR050524">
    <property type="entry name" value="APC_YAT"/>
</dbReference>
<feature type="domain" description="Amino acid permease/ SLC12A" evidence="10">
    <location>
        <begin position="35"/>
        <end position="499"/>
    </location>
</feature>
<evidence type="ECO:0000256" key="6">
    <source>
        <dbReference type="ARBA" id="ARBA00022989"/>
    </source>
</evidence>
<feature type="transmembrane region" description="Helical" evidence="9">
    <location>
        <begin position="273"/>
        <end position="294"/>
    </location>
</feature>
<keyword evidence="6 9" id="KW-1133">Transmembrane helix</keyword>
<evidence type="ECO:0000256" key="3">
    <source>
        <dbReference type="ARBA" id="ARBA00022448"/>
    </source>
</evidence>
<sequence length="537" mass="59073">MDTQPLATGASDEEPKDIPQGRETKVERSLKARQVSMIALGGTIGTGLFIGSATPLAVAGPVNALIAYIFIASIAYSVTQSLGEMATYIPITGSFATFTTRFVSQSFGAMNGWMYWFSWAITFAIEISVVGQVIQYWTKSVPLAAWIGIFFTILTVANLFPVKFYGEVEFWVAAIKIVAIVGWLVYAFCMVCGAGKTGPVGFRYWRNPGPWGPALSPDESGNVMANKNLGRFLGFLSSLINASFTYQGTELVGVTAGETKNPRVAVPKAIRKVFYRIMIFFVLTILFMGLLVPYDDPKLASKDSYISSSPFVIAIQNSGTPVLPSIFNAVILCTIISAGNSNVYIASRTLYALADSKVAPKFFMWTRGGVPIISVLFSAAFGLLGFLVVSKSGNTVFEWLVNISAVAGMIAWIFIGVCHIRFQKVLALRGISRDSLPFKAPFQPYLAWYSTIAMVIIIFIQGYGSFFGFNASNFFTAYISLILAVVLWIAFQIWFRCPLLLSLDQIDIDTGRREADNIIWEDDVPKNLWEKFWDIVA</sequence>
<organism evidence="11 12">
    <name type="scientific">Babjeviella inositovora NRRL Y-12698</name>
    <dbReference type="NCBI Taxonomy" id="984486"/>
    <lineage>
        <taxon>Eukaryota</taxon>
        <taxon>Fungi</taxon>
        <taxon>Dikarya</taxon>
        <taxon>Ascomycota</taxon>
        <taxon>Saccharomycotina</taxon>
        <taxon>Pichiomycetes</taxon>
        <taxon>Serinales incertae sedis</taxon>
        <taxon>Babjeviella</taxon>
    </lineage>
</organism>
<feature type="transmembrane region" description="Helical" evidence="9">
    <location>
        <begin position="116"/>
        <end position="136"/>
    </location>
</feature>
<dbReference type="PROSITE" id="PS00218">
    <property type="entry name" value="AMINO_ACID_PERMEASE_1"/>
    <property type="match status" value="1"/>
</dbReference>
<dbReference type="RefSeq" id="XP_018985573.1">
    <property type="nucleotide sequence ID" value="XM_019131735.1"/>
</dbReference>
<comment type="similarity">
    <text evidence="2">Belongs to the amino acid-polyamine-organocation (APC) superfamily. YAT (TC 2.A.3.10) family.</text>
</comment>
<dbReference type="PIRSF" id="PIRSF006060">
    <property type="entry name" value="AA_transporter"/>
    <property type="match status" value="1"/>
</dbReference>
<gene>
    <name evidence="11" type="ORF">BABINDRAFT_35848</name>
</gene>
<dbReference type="GO" id="GO:0016020">
    <property type="term" value="C:membrane"/>
    <property type="evidence" value="ECO:0007669"/>
    <property type="project" value="UniProtKB-SubCell"/>
</dbReference>
<feature type="transmembrane region" description="Helical" evidence="9">
    <location>
        <begin position="368"/>
        <end position="387"/>
    </location>
</feature>
<keyword evidence="3" id="KW-0813">Transport</keyword>
<feature type="transmembrane region" description="Helical" evidence="9">
    <location>
        <begin position="35"/>
        <end position="52"/>
    </location>
</feature>
<feature type="compositionally biased region" description="Basic and acidic residues" evidence="8">
    <location>
        <begin position="16"/>
        <end position="25"/>
    </location>
</feature>
<feature type="transmembrane region" description="Helical" evidence="9">
    <location>
        <begin position="143"/>
        <end position="164"/>
    </location>
</feature>
<feature type="transmembrane region" description="Helical" evidence="9">
    <location>
        <begin position="85"/>
        <end position="104"/>
    </location>
</feature>
<comment type="subcellular location">
    <subcellularLocation>
        <location evidence="1">Membrane</location>
        <topology evidence="1">Multi-pass membrane protein</topology>
    </subcellularLocation>
</comment>
<evidence type="ECO:0000256" key="7">
    <source>
        <dbReference type="ARBA" id="ARBA00023136"/>
    </source>
</evidence>
<dbReference type="Gene3D" id="1.20.1740.10">
    <property type="entry name" value="Amino acid/polyamine transporter I"/>
    <property type="match status" value="1"/>
</dbReference>
<keyword evidence="7 9" id="KW-0472">Membrane</keyword>
<evidence type="ECO:0000256" key="4">
    <source>
        <dbReference type="ARBA" id="ARBA00022692"/>
    </source>
</evidence>
<keyword evidence="5" id="KW-0029">Amino-acid transport</keyword>
<dbReference type="InterPro" id="IPR004841">
    <property type="entry name" value="AA-permease/SLC12A_dom"/>
</dbReference>
<keyword evidence="4 9" id="KW-0812">Transmembrane</keyword>
<dbReference type="PANTHER" id="PTHR43341">
    <property type="entry name" value="AMINO ACID PERMEASE"/>
    <property type="match status" value="1"/>
</dbReference>
<dbReference type="PANTHER" id="PTHR43341:SF4">
    <property type="entry name" value="ARGININE PERMEASE CAN1-RELATED"/>
    <property type="match status" value="1"/>
</dbReference>
<dbReference type="InterPro" id="IPR004840">
    <property type="entry name" value="Amino_acid_permease_CS"/>
</dbReference>
<feature type="transmembrane region" description="Helical" evidence="9">
    <location>
        <begin position="399"/>
        <end position="422"/>
    </location>
</feature>
<proteinExistence type="inferred from homology"/>
<feature type="transmembrane region" description="Helical" evidence="9">
    <location>
        <begin position="442"/>
        <end position="463"/>
    </location>
</feature>
<protein>
    <recommendedName>
        <fullName evidence="10">Amino acid permease/ SLC12A domain-containing protein</fullName>
    </recommendedName>
</protein>
<dbReference type="GO" id="GO:0015171">
    <property type="term" value="F:amino acid transmembrane transporter activity"/>
    <property type="evidence" value="ECO:0007669"/>
    <property type="project" value="TreeGrafter"/>
</dbReference>
<feature type="transmembrane region" description="Helical" evidence="9">
    <location>
        <begin position="475"/>
        <end position="495"/>
    </location>
</feature>
<reference evidence="12" key="1">
    <citation type="submission" date="2016-05" db="EMBL/GenBank/DDBJ databases">
        <title>Comparative genomics of biotechnologically important yeasts.</title>
        <authorList>
            <consortium name="DOE Joint Genome Institute"/>
            <person name="Riley R."/>
            <person name="Haridas S."/>
            <person name="Wolfe K.H."/>
            <person name="Lopes M.R."/>
            <person name="Hittinger C.T."/>
            <person name="Goker M."/>
            <person name="Salamov A."/>
            <person name="Wisecaver J."/>
            <person name="Long T.M."/>
            <person name="Aerts A.L."/>
            <person name="Barry K."/>
            <person name="Choi C."/>
            <person name="Clum A."/>
            <person name="Coughlan A.Y."/>
            <person name="Deshpande S."/>
            <person name="Douglass A.P."/>
            <person name="Hanson S.J."/>
            <person name="Klenk H.-P."/>
            <person name="Labutti K."/>
            <person name="Lapidus A."/>
            <person name="Lindquist E."/>
            <person name="Lipzen A."/>
            <person name="Meier-Kolthoff J.P."/>
            <person name="Ohm R.A."/>
            <person name="Otillar R.P."/>
            <person name="Pangilinan J."/>
            <person name="Peng Y."/>
            <person name="Rokas A."/>
            <person name="Rosa C.A."/>
            <person name="Scheuner C."/>
            <person name="Sibirny A.A."/>
            <person name="Slot J.C."/>
            <person name="Stielow J.B."/>
            <person name="Sun H."/>
            <person name="Kurtzman C.P."/>
            <person name="Blackwell M."/>
            <person name="Grigoriev I.V."/>
            <person name="Jeffries T.W."/>
        </authorList>
    </citation>
    <scope>NUCLEOTIDE SEQUENCE [LARGE SCALE GENOMIC DNA]</scope>
    <source>
        <strain evidence="12">NRRL Y-12698</strain>
    </source>
</reference>
<evidence type="ECO:0000313" key="12">
    <source>
        <dbReference type="Proteomes" id="UP000094336"/>
    </source>
</evidence>
<dbReference type="STRING" id="984486.A0A1E3QRC5"/>
<evidence type="ECO:0000256" key="1">
    <source>
        <dbReference type="ARBA" id="ARBA00004141"/>
    </source>
</evidence>
<dbReference type="AlphaFoldDB" id="A0A1E3QRC5"/>
<evidence type="ECO:0000256" key="8">
    <source>
        <dbReference type="SAM" id="MobiDB-lite"/>
    </source>
</evidence>
<evidence type="ECO:0000259" key="10">
    <source>
        <dbReference type="Pfam" id="PF00324"/>
    </source>
</evidence>
<feature type="transmembrane region" description="Helical" evidence="9">
    <location>
        <begin position="326"/>
        <end position="347"/>
    </location>
</feature>
<evidence type="ECO:0000313" key="11">
    <source>
        <dbReference type="EMBL" id="ODQ80245.1"/>
    </source>
</evidence>
<evidence type="ECO:0000256" key="5">
    <source>
        <dbReference type="ARBA" id="ARBA00022970"/>
    </source>
</evidence>
<keyword evidence="12" id="KW-1185">Reference proteome</keyword>
<dbReference type="EMBL" id="KV454430">
    <property type="protein sequence ID" value="ODQ80245.1"/>
    <property type="molecule type" value="Genomic_DNA"/>
</dbReference>
<feature type="transmembrane region" description="Helical" evidence="9">
    <location>
        <begin position="58"/>
        <end position="78"/>
    </location>
</feature>
<dbReference type="Pfam" id="PF00324">
    <property type="entry name" value="AA_permease"/>
    <property type="match status" value="1"/>
</dbReference>